<evidence type="ECO:0000313" key="2">
    <source>
        <dbReference type="Proteomes" id="UP000286931"/>
    </source>
</evidence>
<reference evidence="1 2" key="1">
    <citation type="submission" date="2018-12" db="EMBL/GenBank/DDBJ databases">
        <title>Draft genome sequence of Embleya hyalina NBRC 13850T.</title>
        <authorList>
            <person name="Komaki H."/>
            <person name="Hosoyama A."/>
            <person name="Kimura A."/>
            <person name="Ichikawa N."/>
            <person name="Tamura T."/>
        </authorList>
    </citation>
    <scope>NUCLEOTIDE SEQUENCE [LARGE SCALE GENOMIC DNA]</scope>
    <source>
        <strain evidence="1 2">NBRC 13850</strain>
    </source>
</reference>
<dbReference type="PROSITE" id="PS51318">
    <property type="entry name" value="TAT"/>
    <property type="match status" value="1"/>
</dbReference>
<sequence length="172" mass="17408">MTSADRTSFDRRSALRLTSAAAAGTGLAVGAGGVAGAAPSRAGKFTLTGRRSGANIPNILTPGAGFFVRYDLTDADGKAAGTESAFTVPVTVGPDGAFVVSNLVLSLNGGLITAASGFPRPLPSVTEFAVTYTPWSHTFAVTGGTGIHIAATGTITIEHPTRDDDRLTIDLT</sequence>
<proteinExistence type="predicted"/>
<name>A0A401YMS8_9ACTN</name>
<protein>
    <submittedName>
        <fullName evidence="1">Uncharacterized protein</fullName>
    </submittedName>
</protein>
<dbReference type="Proteomes" id="UP000286931">
    <property type="component" value="Unassembled WGS sequence"/>
</dbReference>
<evidence type="ECO:0000313" key="1">
    <source>
        <dbReference type="EMBL" id="GCD95912.1"/>
    </source>
</evidence>
<keyword evidence="2" id="KW-1185">Reference proteome</keyword>
<dbReference type="OrthoDB" id="4183637at2"/>
<gene>
    <name evidence="1" type="ORF">EHYA_03596</name>
</gene>
<dbReference type="EMBL" id="BIFH01000019">
    <property type="protein sequence ID" value="GCD95912.1"/>
    <property type="molecule type" value="Genomic_DNA"/>
</dbReference>
<dbReference type="AlphaFoldDB" id="A0A401YMS8"/>
<dbReference type="RefSeq" id="WP_126638013.1">
    <property type="nucleotide sequence ID" value="NZ_BIFH01000019.1"/>
</dbReference>
<accession>A0A401YMS8</accession>
<comment type="caution">
    <text evidence="1">The sequence shown here is derived from an EMBL/GenBank/DDBJ whole genome shotgun (WGS) entry which is preliminary data.</text>
</comment>
<organism evidence="1 2">
    <name type="scientific">Embleya hyalina</name>
    <dbReference type="NCBI Taxonomy" id="516124"/>
    <lineage>
        <taxon>Bacteria</taxon>
        <taxon>Bacillati</taxon>
        <taxon>Actinomycetota</taxon>
        <taxon>Actinomycetes</taxon>
        <taxon>Kitasatosporales</taxon>
        <taxon>Streptomycetaceae</taxon>
        <taxon>Embleya</taxon>
    </lineage>
</organism>
<dbReference type="InterPro" id="IPR006311">
    <property type="entry name" value="TAT_signal"/>
</dbReference>